<dbReference type="PANTHER" id="PTHR24055">
    <property type="entry name" value="MITOGEN-ACTIVATED PROTEIN KINASE"/>
    <property type="match status" value="1"/>
</dbReference>
<keyword evidence="1 5" id="KW-0808">Transferase</keyword>
<dbReference type="InterPro" id="IPR050117">
    <property type="entry name" value="MAPK"/>
</dbReference>
<dbReference type="Proteomes" id="UP000646827">
    <property type="component" value="Unassembled WGS sequence"/>
</dbReference>
<dbReference type="Gene3D" id="3.30.200.20">
    <property type="entry name" value="Phosphorylase Kinase, domain 1"/>
    <property type="match status" value="1"/>
</dbReference>
<evidence type="ECO:0000256" key="1">
    <source>
        <dbReference type="ARBA" id="ARBA00022527"/>
    </source>
</evidence>
<dbReference type="AlphaFoldDB" id="A0A8H7VR42"/>
<gene>
    <name evidence="8" type="ORF">INT45_013416</name>
</gene>
<dbReference type="PROSITE" id="PS50011">
    <property type="entry name" value="PROTEIN_KINASE_DOM"/>
    <property type="match status" value="1"/>
</dbReference>
<dbReference type="InterPro" id="IPR011009">
    <property type="entry name" value="Kinase-like_dom_sf"/>
</dbReference>
<dbReference type="SMART" id="SM00220">
    <property type="entry name" value="S_TKc"/>
    <property type="match status" value="1"/>
</dbReference>
<comment type="similarity">
    <text evidence="5">Belongs to the protein kinase superfamily.</text>
</comment>
<dbReference type="SUPFAM" id="SSF56112">
    <property type="entry name" value="Protein kinase-like (PK-like)"/>
    <property type="match status" value="1"/>
</dbReference>
<dbReference type="Pfam" id="PF00069">
    <property type="entry name" value="Pkinase"/>
    <property type="match status" value="1"/>
</dbReference>
<dbReference type="InterPro" id="IPR008271">
    <property type="entry name" value="Ser/Thr_kinase_AS"/>
</dbReference>
<dbReference type="GO" id="GO:0005524">
    <property type="term" value="F:ATP binding"/>
    <property type="evidence" value="ECO:0007669"/>
    <property type="project" value="UniProtKB-UniRule"/>
</dbReference>
<dbReference type="InterPro" id="IPR017441">
    <property type="entry name" value="Protein_kinase_ATP_BS"/>
</dbReference>
<evidence type="ECO:0000256" key="5">
    <source>
        <dbReference type="RuleBase" id="RU000304"/>
    </source>
</evidence>
<feature type="compositionally biased region" description="Pro residues" evidence="6">
    <location>
        <begin position="319"/>
        <end position="328"/>
    </location>
</feature>
<evidence type="ECO:0000313" key="9">
    <source>
        <dbReference type="Proteomes" id="UP000646827"/>
    </source>
</evidence>
<evidence type="ECO:0000313" key="8">
    <source>
        <dbReference type="EMBL" id="KAG2223959.1"/>
    </source>
</evidence>
<dbReference type="PROSITE" id="PS00108">
    <property type="entry name" value="PROTEIN_KINASE_ST"/>
    <property type="match status" value="1"/>
</dbReference>
<evidence type="ECO:0000256" key="6">
    <source>
        <dbReference type="SAM" id="MobiDB-lite"/>
    </source>
</evidence>
<accession>A0A8H7VR42</accession>
<dbReference type="PROSITE" id="PS00107">
    <property type="entry name" value="PROTEIN_KINASE_ATP"/>
    <property type="match status" value="1"/>
</dbReference>
<name>A0A8H7VR42_9FUNG</name>
<feature type="region of interest" description="Disordered" evidence="6">
    <location>
        <begin position="272"/>
        <end position="330"/>
    </location>
</feature>
<dbReference type="GO" id="GO:0004674">
    <property type="term" value="F:protein serine/threonine kinase activity"/>
    <property type="evidence" value="ECO:0007669"/>
    <property type="project" value="UniProtKB-KW"/>
</dbReference>
<dbReference type="InterPro" id="IPR000719">
    <property type="entry name" value="Prot_kinase_dom"/>
</dbReference>
<keyword evidence="1 5" id="KW-0418">Kinase</keyword>
<keyword evidence="3 4" id="KW-0067">ATP-binding</keyword>
<proteinExistence type="inferred from homology"/>
<dbReference type="Gene3D" id="1.10.510.10">
    <property type="entry name" value="Transferase(Phosphotransferase) domain 1"/>
    <property type="match status" value="2"/>
</dbReference>
<evidence type="ECO:0000256" key="4">
    <source>
        <dbReference type="PROSITE-ProRule" id="PRU10141"/>
    </source>
</evidence>
<evidence type="ECO:0000259" key="7">
    <source>
        <dbReference type="PROSITE" id="PS50011"/>
    </source>
</evidence>
<evidence type="ECO:0000256" key="2">
    <source>
        <dbReference type="ARBA" id="ARBA00022741"/>
    </source>
</evidence>
<feature type="compositionally biased region" description="Polar residues" evidence="6">
    <location>
        <begin position="291"/>
        <end position="301"/>
    </location>
</feature>
<organism evidence="8 9">
    <name type="scientific">Circinella minor</name>
    <dbReference type="NCBI Taxonomy" id="1195481"/>
    <lineage>
        <taxon>Eukaryota</taxon>
        <taxon>Fungi</taxon>
        <taxon>Fungi incertae sedis</taxon>
        <taxon>Mucoromycota</taxon>
        <taxon>Mucoromycotina</taxon>
        <taxon>Mucoromycetes</taxon>
        <taxon>Mucorales</taxon>
        <taxon>Lichtheimiaceae</taxon>
        <taxon>Circinella</taxon>
    </lineage>
</organism>
<feature type="domain" description="Protein kinase" evidence="7">
    <location>
        <begin position="11"/>
        <end position="400"/>
    </location>
</feature>
<evidence type="ECO:0000256" key="3">
    <source>
        <dbReference type="ARBA" id="ARBA00022840"/>
    </source>
</evidence>
<protein>
    <recommendedName>
        <fullName evidence="7">Protein kinase domain-containing protein</fullName>
    </recommendedName>
</protein>
<dbReference type="EMBL" id="JAEPRB010000051">
    <property type="protein sequence ID" value="KAG2223959.1"/>
    <property type="molecule type" value="Genomic_DNA"/>
</dbReference>
<comment type="caution">
    <text evidence="8">The sequence shown here is derived from an EMBL/GenBank/DDBJ whole genome shotgun (WGS) entry which is preliminary data.</text>
</comment>
<feature type="compositionally biased region" description="Low complexity" evidence="6">
    <location>
        <begin position="275"/>
        <end position="290"/>
    </location>
</feature>
<keyword evidence="9" id="KW-1185">Reference proteome</keyword>
<dbReference type="OrthoDB" id="2158884at2759"/>
<reference evidence="8 9" key="1">
    <citation type="submission" date="2020-12" db="EMBL/GenBank/DDBJ databases">
        <title>Metabolic potential, ecology and presence of endohyphal bacteria is reflected in genomic diversity of Mucoromycotina.</title>
        <authorList>
            <person name="Muszewska A."/>
            <person name="Okrasinska A."/>
            <person name="Steczkiewicz K."/>
            <person name="Drgas O."/>
            <person name="Orlowska M."/>
            <person name="Perlinska-Lenart U."/>
            <person name="Aleksandrzak-Piekarczyk T."/>
            <person name="Szatraj K."/>
            <person name="Zielenkiewicz U."/>
            <person name="Pilsyk S."/>
            <person name="Malc E."/>
            <person name="Mieczkowski P."/>
            <person name="Kruszewska J.S."/>
            <person name="Biernat P."/>
            <person name="Pawlowska J."/>
        </authorList>
    </citation>
    <scope>NUCLEOTIDE SEQUENCE [LARGE SCALE GENOMIC DNA]</scope>
    <source>
        <strain evidence="8 9">CBS 142.35</strain>
    </source>
</reference>
<keyword evidence="2 4" id="KW-0547">Nucleotide-binding</keyword>
<feature type="binding site" evidence="4">
    <location>
        <position position="40"/>
    </location>
    <ligand>
        <name>ATP</name>
        <dbReference type="ChEBI" id="CHEBI:30616"/>
    </ligand>
</feature>
<sequence length="461" mass="52011">MAKRGTPHREYELLEQVGTGSFGTVHRAVNKSSHEIVAIKIMKKTSKGDCTNAREYRTLKNLAQHPNIVKLHDSYTGPTKELYFIMEYMNGGNLYQLIKQRREAEQPLEHSKVRSILRQTLTALAHLHQQGIFHRDMKPENLLIGYNSNSNKQTMKLHDNQQTSSDNGDEDDDVMIIKLADFGLAREIKSKPPYTEYVSTRWYRAPEVLLHATQYSDPVDLWAIGAIFAELVALKPIFPGRSEIDQLYRICQILGSPSGTLIKKQRRLTPLLKKSSTSTSSSDHQQQRSSYPSTKVTSQHPPSLPPLNHHQQQHDIIHPLPPISPPPDLTRDWSDGIRLAHKLGFEFPQFSPKPLSTVLPTATQSMLDLLQQFLMFDPTKRISASDALNSSFLRHRHPTMDHIKRRNTSNFTSTATSTVPITSIITSNTATSSPPDITITTTPLIPSTPSIILKQTNKNNN</sequence>
<feature type="non-terminal residue" evidence="8">
    <location>
        <position position="1"/>
    </location>
</feature>
<keyword evidence="1 5" id="KW-0723">Serine/threonine-protein kinase</keyword>